<dbReference type="InterPro" id="IPR052556">
    <property type="entry name" value="PolySynth_Transporter"/>
</dbReference>
<dbReference type="AlphaFoldDB" id="A0A9X4AZQ4"/>
<keyword evidence="2 5" id="KW-0812">Transmembrane</keyword>
<protein>
    <submittedName>
        <fullName evidence="6">Oligosaccharide flippase family protein</fullName>
    </submittedName>
</protein>
<keyword evidence="4 5" id="KW-0472">Membrane</keyword>
<feature type="transmembrane region" description="Helical" evidence="5">
    <location>
        <begin position="116"/>
        <end position="137"/>
    </location>
</feature>
<feature type="transmembrane region" description="Helical" evidence="5">
    <location>
        <begin position="441"/>
        <end position="461"/>
    </location>
</feature>
<keyword evidence="3 5" id="KW-1133">Transmembrane helix</keyword>
<comment type="caution">
    <text evidence="6">The sequence shown here is derived from an EMBL/GenBank/DDBJ whole genome shotgun (WGS) entry which is preliminary data.</text>
</comment>
<feature type="transmembrane region" description="Helical" evidence="5">
    <location>
        <begin position="255"/>
        <end position="273"/>
    </location>
</feature>
<sequence length="485" mass="54893">MRSKRVVKNYLYNMGYEVLILILPIITAPYIVRVLGADGIGISNYTSSFAIVFSVFGKFGIDRYGSKHIAYTRDNKGKRSKTFWNIWLLQFISSLISIVAYIIFSTIQGNSLKLLFILQLPVVISSLIDISWFYIGLENFKKIVVRNTVIKIISVILIFTLVKSYSDLNKYILINSLSALLGCITFWNSIFKYVNKLKVSNINIKPYLRESFIYLIPQICIQVYTVVDQIIVGTLSSVTDVGYYSQSLKIPKMSLAFITSLSMVLMPAIANLYEKEDIKNIEKYLKSSLQITICIGIFGASSMAAVANKFVPIFFGEDFNIIIPYMMVNSLIAIIIPIGLVFTNQFTIPTSKNREYVIPIVLASIVSIISNLILIPIIGVKGAVITIILTELTSTILKIVLIRKYLNMKELFKGTYTYLLFGSVNFIIVYLSSFIVRTNCISLLFICGLCFLVYGALMLIFNNPIKADLLNLIKSKRKDRKKIFY</sequence>
<dbReference type="PANTHER" id="PTHR43424:SF1">
    <property type="entry name" value="LOCUS PUTATIVE PROTEIN 1-RELATED"/>
    <property type="match status" value="1"/>
</dbReference>
<dbReference type="PANTHER" id="PTHR43424">
    <property type="entry name" value="LOCUS PUTATIVE PROTEIN 1-RELATED"/>
    <property type="match status" value="1"/>
</dbReference>
<evidence type="ECO:0000313" key="7">
    <source>
        <dbReference type="Proteomes" id="UP001141183"/>
    </source>
</evidence>
<gene>
    <name evidence="6" type="ORF">NE398_07970</name>
</gene>
<name>A0A9X4AZQ4_9CLOT</name>
<feature type="transmembrane region" description="Helical" evidence="5">
    <location>
        <begin position="149"/>
        <end position="166"/>
    </location>
</feature>
<proteinExistence type="predicted"/>
<feature type="transmembrane region" description="Helical" evidence="5">
    <location>
        <begin position="44"/>
        <end position="61"/>
    </location>
</feature>
<feature type="transmembrane region" description="Helical" evidence="5">
    <location>
        <begin position="82"/>
        <end position="104"/>
    </location>
</feature>
<feature type="transmembrane region" description="Helical" evidence="5">
    <location>
        <begin position="12"/>
        <end position="32"/>
    </location>
</feature>
<dbReference type="EMBL" id="JAMRYU010000007">
    <property type="protein sequence ID" value="MDC4240099.1"/>
    <property type="molecule type" value="Genomic_DNA"/>
</dbReference>
<accession>A0A9X4AZQ4</accession>
<feature type="transmembrane region" description="Helical" evidence="5">
    <location>
        <begin position="356"/>
        <end position="378"/>
    </location>
</feature>
<evidence type="ECO:0000256" key="4">
    <source>
        <dbReference type="ARBA" id="ARBA00023136"/>
    </source>
</evidence>
<feature type="transmembrane region" description="Helical" evidence="5">
    <location>
        <begin position="415"/>
        <end position="435"/>
    </location>
</feature>
<keyword evidence="7" id="KW-1185">Reference proteome</keyword>
<feature type="transmembrane region" description="Helical" evidence="5">
    <location>
        <begin position="212"/>
        <end position="235"/>
    </location>
</feature>
<feature type="transmembrane region" description="Helical" evidence="5">
    <location>
        <begin position="321"/>
        <end position="344"/>
    </location>
</feature>
<evidence type="ECO:0000256" key="1">
    <source>
        <dbReference type="ARBA" id="ARBA00004141"/>
    </source>
</evidence>
<feature type="transmembrane region" description="Helical" evidence="5">
    <location>
        <begin position="172"/>
        <end position="191"/>
    </location>
</feature>
<evidence type="ECO:0000313" key="6">
    <source>
        <dbReference type="EMBL" id="MDC4240099.1"/>
    </source>
</evidence>
<evidence type="ECO:0000256" key="2">
    <source>
        <dbReference type="ARBA" id="ARBA00022692"/>
    </source>
</evidence>
<dbReference type="InterPro" id="IPR002797">
    <property type="entry name" value="Polysacc_synth"/>
</dbReference>
<organism evidence="6 7">
    <name type="scientific">Clostridium tertium</name>
    <dbReference type="NCBI Taxonomy" id="1559"/>
    <lineage>
        <taxon>Bacteria</taxon>
        <taxon>Bacillati</taxon>
        <taxon>Bacillota</taxon>
        <taxon>Clostridia</taxon>
        <taxon>Eubacteriales</taxon>
        <taxon>Clostridiaceae</taxon>
        <taxon>Clostridium</taxon>
    </lineage>
</organism>
<evidence type="ECO:0000256" key="5">
    <source>
        <dbReference type="SAM" id="Phobius"/>
    </source>
</evidence>
<reference evidence="6" key="1">
    <citation type="submission" date="2022-05" db="EMBL/GenBank/DDBJ databases">
        <title>Draft genome sequence of Clostridium tertium strain CP3 isolated from Peru.</title>
        <authorList>
            <person name="Hurtado R."/>
            <person name="Lima L."/>
            <person name="Sousa T."/>
            <person name="Jaiswal A.K."/>
            <person name="Tiwari S."/>
            <person name="Maturrano L."/>
            <person name="Brenig B."/>
            <person name="Azevedo V."/>
        </authorList>
    </citation>
    <scope>NUCLEOTIDE SEQUENCE</scope>
    <source>
        <strain evidence="6">CP3</strain>
    </source>
</reference>
<dbReference type="GO" id="GO:0016020">
    <property type="term" value="C:membrane"/>
    <property type="evidence" value="ECO:0007669"/>
    <property type="project" value="UniProtKB-SubCell"/>
</dbReference>
<feature type="transmembrane region" description="Helical" evidence="5">
    <location>
        <begin position="293"/>
        <end position="315"/>
    </location>
</feature>
<dbReference type="RefSeq" id="WP_272470262.1">
    <property type="nucleotide sequence ID" value="NZ_JAMRYU010000007.1"/>
</dbReference>
<dbReference type="Proteomes" id="UP001141183">
    <property type="component" value="Unassembled WGS sequence"/>
</dbReference>
<feature type="transmembrane region" description="Helical" evidence="5">
    <location>
        <begin position="384"/>
        <end position="403"/>
    </location>
</feature>
<evidence type="ECO:0000256" key="3">
    <source>
        <dbReference type="ARBA" id="ARBA00022989"/>
    </source>
</evidence>
<comment type="subcellular location">
    <subcellularLocation>
        <location evidence="1">Membrane</location>
        <topology evidence="1">Multi-pass membrane protein</topology>
    </subcellularLocation>
</comment>
<dbReference type="Pfam" id="PF01943">
    <property type="entry name" value="Polysacc_synt"/>
    <property type="match status" value="1"/>
</dbReference>